<feature type="non-terminal residue" evidence="1">
    <location>
        <position position="290"/>
    </location>
</feature>
<organism evidence="1">
    <name type="scientific">marine sediment metagenome</name>
    <dbReference type="NCBI Taxonomy" id="412755"/>
    <lineage>
        <taxon>unclassified sequences</taxon>
        <taxon>metagenomes</taxon>
        <taxon>ecological metagenomes</taxon>
    </lineage>
</organism>
<dbReference type="AlphaFoldDB" id="X1FS75"/>
<reference evidence="1" key="1">
    <citation type="journal article" date="2014" name="Front. Microbiol.">
        <title>High frequency of phylogenetically diverse reductive dehalogenase-homologous genes in deep subseafloor sedimentary metagenomes.</title>
        <authorList>
            <person name="Kawai M."/>
            <person name="Futagami T."/>
            <person name="Toyoda A."/>
            <person name="Takaki Y."/>
            <person name="Nishi S."/>
            <person name="Hori S."/>
            <person name="Arai W."/>
            <person name="Tsubouchi T."/>
            <person name="Morono Y."/>
            <person name="Uchiyama I."/>
            <person name="Ito T."/>
            <person name="Fujiyama A."/>
            <person name="Inagaki F."/>
            <person name="Takami H."/>
        </authorList>
    </citation>
    <scope>NUCLEOTIDE SEQUENCE</scope>
    <source>
        <strain evidence="1">Expedition CK06-06</strain>
    </source>
</reference>
<feature type="non-terminal residue" evidence="1">
    <location>
        <position position="1"/>
    </location>
</feature>
<protein>
    <recommendedName>
        <fullName evidence="2">IPT/TIG domain-containing protein</fullName>
    </recommendedName>
</protein>
<comment type="caution">
    <text evidence="1">The sequence shown here is derived from an EMBL/GenBank/DDBJ whole genome shotgun (WGS) entry which is preliminary data.</text>
</comment>
<evidence type="ECO:0008006" key="2">
    <source>
        <dbReference type="Google" id="ProtNLM"/>
    </source>
</evidence>
<name>X1FS75_9ZZZZ</name>
<proteinExistence type="predicted"/>
<evidence type="ECO:0000313" key="1">
    <source>
        <dbReference type="EMBL" id="GAH48506.1"/>
    </source>
</evidence>
<sequence length="290" mass="31279">IMGVYTMTETTEDFSIDYVSKTIVEYGDVLRVIGSDITAGSTVNVYWDFVTAANLLNVTTGLSSGNFDCEVEVPSAEYGSHYIWAKDLATGATTSYEVPILVMPKIKLSPASGLKNDDITIKGYGFSEDSEITFDYDGLSEDESKDETDELGYFEYTFEVDTDVYTTYDVKATDENGYNAKATFTLGAAITLDKEVGPAGTIVKVEGRGFTEGTVIVTEVGITLDGTYPVSTKDGEDIDVSSTGTFTAYVVIPSVEIGDYEITILDVAAPIMAEFEVDGETSITVTPEYG</sequence>
<dbReference type="EMBL" id="BARU01019037">
    <property type="protein sequence ID" value="GAH48506.1"/>
    <property type="molecule type" value="Genomic_DNA"/>
</dbReference>
<accession>X1FS75</accession>
<gene>
    <name evidence="1" type="ORF">S03H2_31398</name>
</gene>